<accession>A0A518EPU7</accession>
<dbReference type="InterPro" id="IPR029063">
    <property type="entry name" value="SAM-dependent_MTases_sf"/>
</dbReference>
<keyword evidence="5" id="KW-1185">Reference proteome</keyword>
<keyword evidence="2 4" id="KW-0808">Transferase</keyword>
<dbReference type="EC" id="2.1.1.44" evidence="4"/>
<evidence type="ECO:0000256" key="2">
    <source>
        <dbReference type="ARBA" id="ARBA00022679"/>
    </source>
</evidence>
<dbReference type="InterPro" id="IPR035094">
    <property type="entry name" value="EgtD"/>
</dbReference>
<evidence type="ECO:0000313" key="5">
    <source>
        <dbReference type="Proteomes" id="UP000320390"/>
    </source>
</evidence>
<dbReference type="Proteomes" id="UP000320390">
    <property type="component" value="Chromosome"/>
</dbReference>
<dbReference type="EMBL" id="CP036434">
    <property type="protein sequence ID" value="QDV06111.1"/>
    <property type="molecule type" value="Genomic_DNA"/>
</dbReference>
<feature type="domain" description="Histidine-specific methyltransferase SAM-dependent" evidence="3">
    <location>
        <begin position="19"/>
        <end position="314"/>
    </location>
</feature>
<reference evidence="4 5" key="1">
    <citation type="submission" date="2019-02" db="EMBL/GenBank/DDBJ databases">
        <title>Deep-cultivation of Planctomycetes and their phenomic and genomic characterization uncovers novel biology.</title>
        <authorList>
            <person name="Wiegand S."/>
            <person name="Jogler M."/>
            <person name="Boedeker C."/>
            <person name="Pinto D."/>
            <person name="Vollmers J."/>
            <person name="Rivas-Marin E."/>
            <person name="Kohn T."/>
            <person name="Peeters S.H."/>
            <person name="Heuer A."/>
            <person name="Rast P."/>
            <person name="Oberbeckmann S."/>
            <person name="Bunk B."/>
            <person name="Jeske O."/>
            <person name="Meyerdierks A."/>
            <person name="Storesund J.E."/>
            <person name="Kallscheuer N."/>
            <person name="Luecker S."/>
            <person name="Lage O.M."/>
            <person name="Pohl T."/>
            <person name="Merkel B.J."/>
            <person name="Hornburger P."/>
            <person name="Mueller R.-W."/>
            <person name="Bruemmer F."/>
            <person name="Labrenz M."/>
            <person name="Spormann A.M."/>
            <person name="Op den Camp H."/>
            <person name="Overmann J."/>
            <person name="Amann R."/>
            <person name="Jetten M.S.M."/>
            <person name="Mascher T."/>
            <person name="Medema M.H."/>
            <person name="Devos D.P."/>
            <person name="Kaster A.-K."/>
            <person name="Ovreas L."/>
            <person name="Rohde M."/>
            <person name="Galperin M.Y."/>
            <person name="Jogler C."/>
        </authorList>
    </citation>
    <scope>NUCLEOTIDE SEQUENCE [LARGE SCALE GENOMIC DNA]</scope>
    <source>
        <strain evidence="4 5">Poly30</strain>
    </source>
</reference>
<dbReference type="InterPro" id="IPR017804">
    <property type="entry name" value="MeTrfase_EgtD-like"/>
</dbReference>
<dbReference type="Pfam" id="PF10017">
    <property type="entry name" value="Methyltransf_33"/>
    <property type="match status" value="1"/>
</dbReference>
<dbReference type="InterPro" id="IPR019257">
    <property type="entry name" value="MeTrfase_dom"/>
</dbReference>
<protein>
    <submittedName>
        <fullName evidence="4">Histidine-specific methyltransferase EgtD</fullName>
        <ecNumber evidence="4">2.1.1.44</ecNumber>
    </submittedName>
</protein>
<dbReference type="GO" id="GO:0052706">
    <property type="term" value="F:L-histidine N(alpha)-methyltransferase activity"/>
    <property type="evidence" value="ECO:0007669"/>
    <property type="project" value="UniProtKB-EC"/>
</dbReference>
<evidence type="ECO:0000259" key="3">
    <source>
        <dbReference type="Pfam" id="PF10017"/>
    </source>
</evidence>
<dbReference type="AlphaFoldDB" id="A0A518EPU7"/>
<dbReference type="GO" id="GO:0032259">
    <property type="term" value="P:methylation"/>
    <property type="evidence" value="ECO:0007669"/>
    <property type="project" value="UniProtKB-KW"/>
</dbReference>
<dbReference type="InterPro" id="IPR051128">
    <property type="entry name" value="EgtD_Methyltrsf_superfamily"/>
</dbReference>
<sequence length="319" mass="35899">MIHKTEAATAAPESSPLHAILDGLRANPRTLPAALFYDDRGSKLFDAITRLPEYYQTRTERAILEDVAPRLLEDLGDSLELVEFGAGSAEKTETLLRELDVQTYLPIDVSEYYLETSAERLRGRFPDLQVRPILADYTRPVKLGPMGAKTRVGFFPGGTIGNYHPEGAAAFLRRASAMLGPGGAFILGADLLKDPARLHAAYNDAAGVTAEFNLNILRHLNESHGADFHLDRWYHHALFDPKNARIEMHLVSDREQVVEVGGERFEFDAFESIWTESSYKYSESKLRRLARAGDFECEEFWTDPDRLFSVSLLRVPDKR</sequence>
<evidence type="ECO:0000313" key="4">
    <source>
        <dbReference type="EMBL" id="QDV06111.1"/>
    </source>
</evidence>
<name>A0A518EPU7_9BACT</name>
<dbReference type="SUPFAM" id="SSF53335">
    <property type="entry name" value="S-adenosyl-L-methionine-dependent methyltransferases"/>
    <property type="match status" value="1"/>
</dbReference>
<evidence type="ECO:0000256" key="1">
    <source>
        <dbReference type="ARBA" id="ARBA00022603"/>
    </source>
</evidence>
<gene>
    <name evidence="4" type="primary">egtD</name>
    <name evidence="4" type="ORF">Poly30_16150</name>
</gene>
<dbReference type="RefSeq" id="WP_419191104.1">
    <property type="nucleotide sequence ID" value="NZ_CP036434.1"/>
</dbReference>
<dbReference type="PANTHER" id="PTHR43397:SF1">
    <property type="entry name" value="ERGOTHIONEINE BIOSYNTHESIS PROTEIN 1"/>
    <property type="match status" value="1"/>
</dbReference>
<dbReference type="PIRSF" id="PIRSF018005">
    <property type="entry name" value="UCP018005"/>
    <property type="match status" value="1"/>
</dbReference>
<dbReference type="Gene3D" id="3.40.50.150">
    <property type="entry name" value="Vaccinia Virus protein VP39"/>
    <property type="match status" value="1"/>
</dbReference>
<organism evidence="4 5">
    <name type="scientific">Saltatorellus ferox</name>
    <dbReference type="NCBI Taxonomy" id="2528018"/>
    <lineage>
        <taxon>Bacteria</taxon>
        <taxon>Pseudomonadati</taxon>
        <taxon>Planctomycetota</taxon>
        <taxon>Planctomycetia</taxon>
        <taxon>Planctomycetia incertae sedis</taxon>
        <taxon>Saltatorellus</taxon>
    </lineage>
</organism>
<dbReference type="PANTHER" id="PTHR43397">
    <property type="entry name" value="ERGOTHIONEINE BIOSYNTHESIS PROTEIN 1"/>
    <property type="match status" value="1"/>
</dbReference>
<proteinExistence type="predicted"/>
<keyword evidence="1 4" id="KW-0489">Methyltransferase</keyword>
<dbReference type="NCBIfam" id="TIGR03438">
    <property type="entry name" value="egtD_ergothio"/>
    <property type="match status" value="1"/>
</dbReference>